<gene>
    <name evidence="6" type="primary">lipB</name>
    <name evidence="12" type="ordered locus">TASI_0060</name>
</gene>
<feature type="binding site" evidence="6 9">
    <location>
        <begin position="148"/>
        <end position="150"/>
    </location>
    <ligand>
        <name>substrate</name>
    </ligand>
</feature>
<organism evidence="12 13">
    <name type="scientific">Taylorella asinigenitalis (strain MCE3)</name>
    <dbReference type="NCBI Taxonomy" id="1008459"/>
    <lineage>
        <taxon>Bacteria</taxon>
        <taxon>Pseudomonadati</taxon>
        <taxon>Pseudomonadota</taxon>
        <taxon>Betaproteobacteria</taxon>
        <taxon>Burkholderiales</taxon>
        <taxon>Alcaligenaceae</taxon>
        <taxon>Taylorella</taxon>
    </lineage>
</organism>
<keyword evidence="2 6" id="KW-0963">Cytoplasm</keyword>
<dbReference type="OrthoDB" id="9787061at2"/>
<dbReference type="CDD" id="cd16444">
    <property type="entry name" value="LipB"/>
    <property type="match status" value="1"/>
</dbReference>
<evidence type="ECO:0000256" key="9">
    <source>
        <dbReference type="PIRSR" id="PIRSR016262-2"/>
    </source>
</evidence>
<keyword evidence="13" id="KW-1185">Reference proteome</keyword>
<keyword evidence="3 6" id="KW-0808">Transferase</keyword>
<dbReference type="Proteomes" id="UP000009284">
    <property type="component" value="Chromosome"/>
</dbReference>
<evidence type="ECO:0000313" key="12">
    <source>
        <dbReference type="EMBL" id="AEP35851.1"/>
    </source>
</evidence>
<proteinExistence type="inferred from homology"/>
<dbReference type="HOGENOM" id="CLU_035168_3_1_4"/>
<feature type="binding site" evidence="6 9">
    <location>
        <begin position="161"/>
        <end position="163"/>
    </location>
    <ligand>
        <name>substrate</name>
    </ligand>
</feature>
<evidence type="ECO:0000313" key="13">
    <source>
        <dbReference type="Proteomes" id="UP000009284"/>
    </source>
</evidence>
<dbReference type="UniPathway" id="UPA00538">
    <property type="reaction ID" value="UER00592"/>
</dbReference>
<evidence type="ECO:0000256" key="2">
    <source>
        <dbReference type="ARBA" id="ARBA00022490"/>
    </source>
</evidence>
<accession>G4QD34</accession>
<protein>
    <recommendedName>
        <fullName evidence="6 7">Octanoyltransferase</fullName>
        <ecNumber evidence="6 7">2.3.1.181</ecNumber>
    </recommendedName>
    <alternativeName>
        <fullName evidence="6">Lipoate-protein ligase B</fullName>
    </alternativeName>
    <alternativeName>
        <fullName evidence="6">Lipoyl/octanoyl transferase</fullName>
    </alternativeName>
    <alternativeName>
        <fullName evidence="6">Octanoyl-[acyl-carrier-protein]-protein N-octanoyltransferase</fullName>
    </alternativeName>
</protein>
<evidence type="ECO:0000256" key="5">
    <source>
        <dbReference type="ARBA" id="ARBA00024732"/>
    </source>
</evidence>
<dbReference type="FunFam" id="3.30.930.10:FF:000020">
    <property type="entry name" value="Octanoyltransferase"/>
    <property type="match status" value="1"/>
</dbReference>
<evidence type="ECO:0000256" key="10">
    <source>
        <dbReference type="PIRSR" id="PIRSR016262-3"/>
    </source>
</evidence>
<dbReference type="GO" id="GO:0009249">
    <property type="term" value="P:protein lipoylation"/>
    <property type="evidence" value="ECO:0007669"/>
    <property type="project" value="InterPro"/>
</dbReference>
<comment type="pathway">
    <text evidence="1 6 7">Protein modification; protein lipoylation via endogenous pathway; protein N(6)-(lipoyl)lysine from octanoyl-[acyl-carrier-protein]: step 1/2.</text>
</comment>
<dbReference type="InterPro" id="IPR045864">
    <property type="entry name" value="aa-tRNA-synth_II/BPL/LPL"/>
</dbReference>
<dbReference type="EMBL" id="CP003059">
    <property type="protein sequence ID" value="AEP35851.1"/>
    <property type="molecule type" value="Genomic_DNA"/>
</dbReference>
<dbReference type="PROSITE" id="PS01313">
    <property type="entry name" value="LIPB"/>
    <property type="match status" value="1"/>
</dbReference>
<comment type="miscellaneous">
    <text evidence="6">In the reaction, the free carboxyl group of octanoic acid is attached via an amide linkage to the epsilon-amino group of a specific lysine residue of lipoyl domains of lipoate-dependent enzymes.</text>
</comment>
<dbReference type="InterPro" id="IPR000544">
    <property type="entry name" value="Octanoyltransferase"/>
</dbReference>
<dbReference type="NCBIfam" id="NF010922">
    <property type="entry name" value="PRK14342.1"/>
    <property type="match status" value="1"/>
</dbReference>
<evidence type="ECO:0000256" key="1">
    <source>
        <dbReference type="ARBA" id="ARBA00004821"/>
    </source>
</evidence>
<comment type="function">
    <text evidence="5 6 7">Catalyzes the transfer of endogenously produced octanoic acid from octanoyl-acyl-carrier-protein onto the lipoyl domains of lipoate-dependent enzymes. Lipoyl-ACP can also act as a substrate although octanoyl-ACP is likely to be the physiological substrate.</text>
</comment>
<comment type="catalytic activity">
    <reaction evidence="6 7">
        <text>octanoyl-[ACP] + L-lysyl-[protein] = N(6)-octanoyl-L-lysyl-[protein] + holo-[ACP] + H(+)</text>
        <dbReference type="Rhea" id="RHEA:17665"/>
        <dbReference type="Rhea" id="RHEA-COMP:9636"/>
        <dbReference type="Rhea" id="RHEA-COMP:9685"/>
        <dbReference type="Rhea" id="RHEA-COMP:9752"/>
        <dbReference type="Rhea" id="RHEA-COMP:9928"/>
        <dbReference type="ChEBI" id="CHEBI:15378"/>
        <dbReference type="ChEBI" id="CHEBI:29969"/>
        <dbReference type="ChEBI" id="CHEBI:64479"/>
        <dbReference type="ChEBI" id="CHEBI:78463"/>
        <dbReference type="ChEBI" id="CHEBI:78809"/>
        <dbReference type="EC" id="2.3.1.181"/>
    </reaction>
</comment>
<dbReference type="PANTHER" id="PTHR10993:SF7">
    <property type="entry name" value="LIPOYLTRANSFERASE 2, MITOCHONDRIAL-RELATED"/>
    <property type="match status" value="1"/>
</dbReference>
<dbReference type="Pfam" id="PF21948">
    <property type="entry name" value="LplA-B_cat"/>
    <property type="match status" value="1"/>
</dbReference>
<dbReference type="PROSITE" id="PS51733">
    <property type="entry name" value="BPL_LPL_CATALYTIC"/>
    <property type="match status" value="1"/>
</dbReference>
<dbReference type="RefSeq" id="WP_014110750.1">
    <property type="nucleotide sequence ID" value="NC_016043.1"/>
</dbReference>
<comment type="similarity">
    <text evidence="6 7">Belongs to the LipB family.</text>
</comment>
<dbReference type="PIRSF" id="PIRSF016262">
    <property type="entry name" value="LPLase"/>
    <property type="match status" value="1"/>
</dbReference>
<dbReference type="STRING" id="1008459.TASI_0060"/>
<evidence type="ECO:0000259" key="11">
    <source>
        <dbReference type="PROSITE" id="PS51733"/>
    </source>
</evidence>
<feature type="domain" description="BPL/LPL catalytic" evidence="11">
    <location>
        <begin position="36"/>
        <end position="217"/>
    </location>
</feature>
<evidence type="ECO:0000256" key="8">
    <source>
        <dbReference type="PIRSR" id="PIRSR016262-1"/>
    </source>
</evidence>
<feature type="active site" description="Acyl-thioester intermediate" evidence="6 8">
    <location>
        <position position="179"/>
    </location>
</feature>
<evidence type="ECO:0000256" key="4">
    <source>
        <dbReference type="ARBA" id="ARBA00023315"/>
    </source>
</evidence>
<dbReference type="AlphaFoldDB" id="G4QD34"/>
<dbReference type="GO" id="GO:0005737">
    <property type="term" value="C:cytoplasm"/>
    <property type="evidence" value="ECO:0007669"/>
    <property type="project" value="UniProtKB-SubCell"/>
</dbReference>
<name>G4QD34_TAYAM</name>
<dbReference type="GO" id="GO:0033819">
    <property type="term" value="F:lipoyl(octanoyl) transferase activity"/>
    <property type="evidence" value="ECO:0007669"/>
    <property type="project" value="UniProtKB-EC"/>
</dbReference>
<evidence type="ECO:0000256" key="7">
    <source>
        <dbReference type="PIRNR" id="PIRNR016262"/>
    </source>
</evidence>
<dbReference type="HAMAP" id="MF_00013">
    <property type="entry name" value="LipB"/>
    <property type="match status" value="1"/>
</dbReference>
<dbReference type="Gene3D" id="3.30.930.10">
    <property type="entry name" value="Bira Bifunctional Protein, Domain 2"/>
    <property type="match status" value="1"/>
</dbReference>
<comment type="subcellular location">
    <subcellularLocation>
        <location evidence="6">Cytoplasm</location>
    </subcellularLocation>
</comment>
<reference key="1">
    <citation type="submission" date="2011-09" db="EMBL/GenBank/DDBJ databases">
        <title>Genomic characterization of the Taylorella genus.</title>
        <authorList>
            <person name="Hebert L."/>
            <person name="Moumen B."/>
            <person name="Pons N."/>
            <person name="Duquesne F."/>
            <person name="Breuil M.-F."/>
            <person name="Goux D."/>
            <person name="Batto J.-M."/>
            <person name="Renault P."/>
            <person name="Laugier C."/>
            <person name="Petry S."/>
        </authorList>
    </citation>
    <scope>NUCLEOTIDE SEQUENCE</scope>
    <source>
        <strain>MCE3</strain>
    </source>
</reference>
<dbReference type="NCBIfam" id="TIGR00214">
    <property type="entry name" value="lipB"/>
    <property type="match status" value="1"/>
</dbReference>
<dbReference type="EC" id="2.3.1.181" evidence="6 7"/>
<dbReference type="SUPFAM" id="SSF55681">
    <property type="entry name" value="Class II aaRS and biotin synthetases"/>
    <property type="match status" value="1"/>
</dbReference>
<dbReference type="KEGG" id="tas:TASI_0060"/>
<dbReference type="InterPro" id="IPR004143">
    <property type="entry name" value="BPL_LPL_catalytic"/>
</dbReference>
<feature type="site" description="Lowers pKa of active site Cys" evidence="6 10">
    <location>
        <position position="145"/>
    </location>
</feature>
<evidence type="ECO:0000256" key="6">
    <source>
        <dbReference type="HAMAP-Rule" id="MF_00013"/>
    </source>
</evidence>
<dbReference type="PANTHER" id="PTHR10993">
    <property type="entry name" value="OCTANOYLTRANSFERASE"/>
    <property type="match status" value="1"/>
</dbReference>
<sequence>MPNLVETKLVVREFDSPQDYLKIFNDMKSFTESRSVDSEDEIWFVEHNPVYTLGVAGELKHVLNPHQIPVIRTNRGGQVTYHGPGQLVVYPLINLHRKNLFVKEYVSLLEESVIQTLSEIGITNAQRNPGAPGVYIPSENSSLSKIASLGIKVSRGHTYHGLALNVDMDLSPFLGINPCGFEKLKVVDVKSILNVGNIDKIKQILLTKMKLLLKFDC</sequence>
<reference evidence="12 13" key="2">
    <citation type="journal article" date="2012" name="PLoS ONE">
        <title>Genomic characterization of the taylorella genus.</title>
        <authorList>
            <person name="Hebert L."/>
            <person name="Moumen B."/>
            <person name="Pons N."/>
            <person name="Duquesne F."/>
            <person name="Breuil M.F."/>
            <person name="Goux D."/>
            <person name="Batto J.M."/>
            <person name="Laugier C."/>
            <person name="Renault P."/>
            <person name="Petry S."/>
        </authorList>
    </citation>
    <scope>NUCLEOTIDE SEQUENCE [LARGE SCALE GENOMIC DNA]</scope>
    <source>
        <strain evidence="12 13">MCE3</strain>
    </source>
</reference>
<dbReference type="eggNOG" id="COG0321">
    <property type="taxonomic scope" value="Bacteria"/>
</dbReference>
<evidence type="ECO:0000256" key="3">
    <source>
        <dbReference type="ARBA" id="ARBA00022679"/>
    </source>
</evidence>
<feature type="binding site" evidence="6 9">
    <location>
        <begin position="75"/>
        <end position="82"/>
    </location>
    <ligand>
        <name>substrate</name>
    </ligand>
</feature>
<keyword evidence="4 6" id="KW-0012">Acyltransferase</keyword>
<dbReference type="InterPro" id="IPR020605">
    <property type="entry name" value="Octanoyltransferase_CS"/>
</dbReference>